<dbReference type="EC" id="1.3.98.3" evidence="14"/>
<evidence type="ECO:0000256" key="11">
    <source>
        <dbReference type="ARBA" id="ARBA00023014"/>
    </source>
</evidence>
<dbReference type="SMART" id="SM00729">
    <property type="entry name" value="Elp3"/>
    <property type="match status" value="1"/>
</dbReference>
<keyword evidence="12 14" id="KW-0627">Porphyrin biosynthesis</keyword>
<evidence type="ECO:0000256" key="4">
    <source>
        <dbReference type="ARBA" id="ARBA00011245"/>
    </source>
</evidence>
<keyword evidence="17" id="KW-1185">Reference proteome</keyword>
<gene>
    <name evidence="16" type="primary">hemN</name>
    <name evidence="16" type="ORF">theurythT_02460</name>
</gene>
<comment type="subunit">
    <text evidence="4">Monomer.</text>
</comment>
<dbReference type="Gene3D" id="1.10.10.920">
    <property type="match status" value="1"/>
</dbReference>
<dbReference type="SFLD" id="SFLDG01065">
    <property type="entry name" value="anaerobic_coproporphyrinogen-I"/>
    <property type="match status" value="1"/>
</dbReference>
<dbReference type="SUPFAM" id="SSF102114">
    <property type="entry name" value="Radical SAM enzymes"/>
    <property type="match status" value="1"/>
</dbReference>
<dbReference type="RefSeq" id="WP_284206108.1">
    <property type="nucleotide sequence ID" value="NZ_BSSU01000001.1"/>
</dbReference>
<dbReference type="InterPro" id="IPR006638">
    <property type="entry name" value="Elp3/MiaA/NifB-like_rSAM"/>
</dbReference>
<evidence type="ECO:0000256" key="8">
    <source>
        <dbReference type="ARBA" id="ARBA00022723"/>
    </source>
</evidence>
<keyword evidence="6 14" id="KW-0963">Cytoplasm</keyword>
<evidence type="ECO:0000256" key="1">
    <source>
        <dbReference type="ARBA" id="ARBA00004496"/>
    </source>
</evidence>
<evidence type="ECO:0000259" key="15">
    <source>
        <dbReference type="PROSITE" id="PS51918"/>
    </source>
</evidence>
<comment type="caution">
    <text evidence="16">The sequence shown here is derived from an EMBL/GenBank/DDBJ whole genome shotgun (WGS) entry which is preliminary data.</text>
</comment>
<dbReference type="InterPro" id="IPR034505">
    <property type="entry name" value="Coproporphyrinogen-III_oxidase"/>
</dbReference>
<keyword evidence="11 14" id="KW-0411">Iron-sulfur</keyword>
<dbReference type="InterPro" id="IPR010723">
    <property type="entry name" value="HemN_C"/>
</dbReference>
<evidence type="ECO:0000256" key="12">
    <source>
        <dbReference type="ARBA" id="ARBA00023244"/>
    </source>
</evidence>
<dbReference type="SFLD" id="SFLDS00029">
    <property type="entry name" value="Radical_SAM"/>
    <property type="match status" value="1"/>
</dbReference>
<dbReference type="Pfam" id="PF06969">
    <property type="entry name" value="HemN_C"/>
    <property type="match status" value="1"/>
</dbReference>
<evidence type="ECO:0000256" key="3">
    <source>
        <dbReference type="ARBA" id="ARBA00005493"/>
    </source>
</evidence>
<dbReference type="CDD" id="cd01335">
    <property type="entry name" value="Radical_SAM"/>
    <property type="match status" value="1"/>
</dbReference>
<name>A0ABQ6GZP8_9GAMM</name>
<dbReference type="Gene3D" id="3.20.20.70">
    <property type="entry name" value="Aldolase class I"/>
    <property type="match status" value="1"/>
</dbReference>
<dbReference type="PIRSF" id="PIRSF000167">
    <property type="entry name" value="HemN"/>
    <property type="match status" value="1"/>
</dbReference>
<dbReference type="Proteomes" id="UP001157133">
    <property type="component" value="Unassembled WGS sequence"/>
</dbReference>
<keyword evidence="10 14" id="KW-0408">Iron</keyword>
<comment type="catalytic activity">
    <reaction evidence="13 14">
        <text>coproporphyrinogen III + 2 S-adenosyl-L-methionine = protoporphyrinogen IX + 2 5'-deoxyadenosine + 2 L-methionine + 2 CO2</text>
        <dbReference type="Rhea" id="RHEA:15425"/>
        <dbReference type="ChEBI" id="CHEBI:16526"/>
        <dbReference type="ChEBI" id="CHEBI:17319"/>
        <dbReference type="ChEBI" id="CHEBI:57307"/>
        <dbReference type="ChEBI" id="CHEBI:57309"/>
        <dbReference type="ChEBI" id="CHEBI:57844"/>
        <dbReference type="ChEBI" id="CHEBI:59789"/>
        <dbReference type="EC" id="1.3.98.3"/>
    </reaction>
</comment>
<evidence type="ECO:0000256" key="9">
    <source>
        <dbReference type="ARBA" id="ARBA00023002"/>
    </source>
</evidence>
<organism evidence="16 17">
    <name type="scientific">Thalassotalea eurytherma</name>
    <dbReference type="NCBI Taxonomy" id="1144278"/>
    <lineage>
        <taxon>Bacteria</taxon>
        <taxon>Pseudomonadati</taxon>
        <taxon>Pseudomonadota</taxon>
        <taxon>Gammaproteobacteria</taxon>
        <taxon>Alteromonadales</taxon>
        <taxon>Colwelliaceae</taxon>
        <taxon>Thalassotalea</taxon>
    </lineage>
</organism>
<dbReference type="PANTHER" id="PTHR13932">
    <property type="entry name" value="COPROPORPHYRINIGEN III OXIDASE"/>
    <property type="match status" value="1"/>
</dbReference>
<evidence type="ECO:0000256" key="6">
    <source>
        <dbReference type="ARBA" id="ARBA00022490"/>
    </source>
</evidence>
<dbReference type="InterPro" id="IPR004558">
    <property type="entry name" value="Coprogen_oxidase_HemN"/>
</dbReference>
<keyword evidence="7 14" id="KW-0949">S-adenosyl-L-methionine</keyword>
<proteinExistence type="inferred from homology"/>
<dbReference type="NCBIfam" id="TIGR00538">
    <property type="entry name" value="hemN"/>
    <property type="match status" value="1"/>
</dbReference>
<comment type="pathway">
    <text evidence="2 14">Porphyrin-containing compound metabolism; protoporphyrin-IX biosynthesis; protoporphyrinogen-IX from coproporphyrinogen-III (AdoMet route): step 1/1.</text>
</comment>
<dbReference type="InterPro" id="IPR007197">
    <property type="entry name" value="rSAM"/>
</dbReference>
<comment type="cofactor">
    <cofactor evidence="14">
        <name>[4Fe-4S] cluster</name>
        <dbReference type="ChEBI" id="CHEBI:49883"/>
    </cofactor>
    <text evidence="14">Binds 1 [4Fe-4S] cluster. The cluster is coordinated with 3 cysteines and an exchangeable S-adenosyl-L-methionine.</text>
</comment>
<dbReference type="EMBL" id="BSSU01000001">
    <property type="protein sequence ID" value="GLX80794.1"/>
    <property type="molecule type" value="Genomic_DNA"/>
</dbReference>
<evidence type="ECO:0000313" key="16">
    <source>
        <dbReference type="EMBL" id="GLX80794.1"/>
    </source>
</evidence>
<dbReference type="PANTHER" id="PTHR13932:SF6">
    <property type="entry name" value="OXYGEN-INDEPENDENT COPROPORPHYRINOGEN III OXIDASE"/>
    <property type="match status" value="1"/>
</dbReference>
<evidence type="ECO:0000256" key="14">
    <source>
        <dbReference type="PIRNR" id="PIRNR000167"/>
    </source>
</evidence>
<keyword evidence="5 14" id="KW-0004">4Fe-4S</keyword>
<dbReference type="PROSITE" id="PS51918">
    <property type="entry name" value="RADICAL_SAM"/>
    <property type="match status" value="1"/>
</dbReference>
<reference evidence="16 17" key="1">
    <citation type="submission" date="2023-03" db="EMBL/GenBank/DDBJ databases">
        <title>Draft genome sequence of Thalassotalea eurytherma JCM 18482T.</title>
        <authorList>
            <person name="Sawabe T."/>
        </authorList>
    </citation>
    <scope>NUCLEOTIDE SEQUENCE [LARGE SCALE GENOMIC DNA]</scope>
    <source>
        <strain evidence="16 17">JCM 18482</strain>
    </source>
</reference>
<sequence length="458" mass="52568">MTTNISHFFDKTLLAKYNTSGPRYTSYPTALEFSENFQEPDLIQAIDQSPSEELSLYIHIPFCHSLCYYCGCNKIVTRHQDKADVYLDYLLKEIDYRAPLFERYKVRQVHLGGGTPSFLTDAQLTRLINKIKSSFEFTQSIEMSIEIDPREIEVNKIDELKALGFNRISIGVQDIDEKVQEAINRVQSTTFIGQLIERAKALEFDSVNVDLIYGLPHQNQATFAKTLAQVNAFDVDRISLFSYAHLPSRFAAQRKLKDEWLPNADEKLSLMRQAIETLSTYGYEFIGMDHFAKPSDELAMAQKLGQLHRNFQGYTTKGECDLLGLGVSSISAIGNSYSQNIKELTPYYQAIDEKEHALERGIALTKDDLIRGDVIRELMCNLFLDKQSIEQKHDICFDQYFAQELISLQTFIDDGLVDNAQTTIMVSPRARLLIRNICMSFDAYMKRHLNQQRFSRVI</sequence>
<evidence type="ECO:0000256" key="7">
    <source>
        <dbReference type="ARBA" id="ARBA00022691"/>
    </source>
</evidence>
<evidence type="ECO:0000256" key="5">
    <source>
        <dbReference type="ARBA" id="ARBA00022485"/>
    </source>
</evidence>
<dbReference type="InterPro" id="IPR013785">
    <property type="entry name" value="Aldolase_TIM"/>
</dbReference>
<dbReference type="InterPro" id="IPR058240">
    <property type="entry name" value="rSAM_sf"/>
</dbReference>
<dbReference type="SFLD" id="SFLDF00277">
    <property type="entry name" value="oxygen-independent_coproporphy"/>
    <property type="match status" value="1"/>
</dbReference>
<feature type="domain" description="Radical SAM core" evidence="15">
    <location>
        <begin position="48"/>
        <end position="284"/>
    </location>
</feature>
<accession>A0ABQ6GZP8</accession>
<evidence type="ECO:0000313" key="17">
    <source>
        <dbReference type="Proteomes" id="UP001157133"/>
    </source>
</evidence>
<keyword evidence="8 14" id="KW-0479">Metal-binding</keyword>
<dbReference type="Pfam" id="PF04055">
    <property type="entry name" value="Radical_SAM"/>
    <property type="match status" value="1"/>
</dbReference>
<comment type="subcellular location">
    <subcellularLocation>
        <location evidence="1 14">Cytoplasm</location>
    </subcellularLocation>
</comment>
<comment type="similarity">
    <text evidence="3 14">Belongs to the anaerobic coproporphyrinogen-III oxidase family.</text>
</comment>
<protein>
    <recommendedName>
        <fullName evidence="14">Coproporphyrinogen-III oxidase</fullName>
        <ecNumber evidence="14">1.3.98.3</ecNumber>
    </recommendedName>
</protein>
<evidence type="ECO:0000256" key="10">
    <source>
        <dbReference type="ARBA" id="ARBA00023004"/>
    </source>
</evidence>
<evidence type="ECO:0000256" key="13">
    <source>
        <dbReference type="ARBA" id="ARBA00048321"/>
    </source>
</evidence>
<evidence type="ECO:0000256" key="2">
    <source>
        <dbReference type="ARBA" id="ARBA00004785"/>
    </source>
</evidence>
<keyword evidence="9 14" id="KW-0560">Oxidoreductase</keyword>